<name>A0A2V1AEG1_9ASCO</name>
<evidence type="ECO:0000313" key="7">
    <source>
        <dbReference type="Proteomes" id="UP000244406"/>
    </source>
</evidence>
<protein>
    <submittedName>
        <fullName evidence="6">Uncharacterized protein</fullName>
    </submittedName>
</protein>
<evidence type="ECO:0000256" key="4">
    <source>
        <dbReference type="ARBA" id="ARBA00023187"/>
    </source>
</evidence>
<evidence type="ECO:0000256" key="3">
    <source>
        <dbReference type="ARBA" id="ARBA00022737"/>
    </source>
</evidence>
<dbReference type="GO" id="GO:0000395">
    <property type="term" value="P:mRNA 5'-splice site recognition"/>
    <property type="evidence" value="ECO:0007669"/>
    <property type="project" value="TreeGrafter"/>
</dbReference>
<dbReference type="Proteomes" id="UP000244406">
    <property type="component" value="Unassembled WGS sequence"/>
</dbReference>
<dbReference type="GO" id="GO:0030627">
    <property type="term" value="F:pre-mRNA 5'-splice site binding"/>
    <property type="evidence" value="ECO:0007669"/>
    <property type="project" value="TreeGrafter"/>
</dbReference>
<evidence type="ECO:0000256" key="1">
    <source>
        <dbReference type="ARBA" id="ARBA00004123"/>
    </source>
</evidence>
<evidence type="ECO:0000313" key="6">
    <source>
        <dbReference type="EMBL" id="PVH16122.1"/>
    </source>
</evidence>
<dbReference type="EMBL" id="PKFP01000004">
    <property type="protein sequence ID" value="PVH16122.1"/>
    <property type="molecule type" value="Genomic_DNA"/>
</dbReference>
<sequence>MSSNLSHLRTGQLIKDPQSSSAWQASLYELETLLRTIPRLQSEKYSEIWLQVAHLLVQKFPYLSCWIQDISHNRLNDEVLSNDKIILCGLNYLDYDILMWISYLRSQLLHSQHNHNYILELFEEARYKVGMSYYSSELHQLYITFLQQTYSDAGEFVTKVQSLNAQCAMAPHYNHAIFQSNLRSHFPSKGSTKELLLNHNHYDTISNQKLLNSLIFPFERDLVNFTGSSNNQGLALWLRYLESSKNTFGPVFVIPLFERALISTEYSLKIVDEYVEYTVSLKLLQRARSILKRALHRTRVSCHAQFLLQLVKLEVFDENYLKARDYLAQAISCNTSASKTLHELLLALEELYSCK</sequence>
<evidence type="ECO:0000256" key="5">
    <source>
        <dbReference type="ARBA" id="ARBA00023242"/>
    </source>
</evidence>
<reference evidence="6 7" key="1">
    <citation type="submission" date="2017-12" db="EMBL/GenBank/DDBJ databases">
        <title>Genome Sequence of the Amphotericin B-resistant Candida duobushaemulonii strain, B09383.</title>
        <authorList>
            <person name="Chow N.A."/>
            <person name="Gade L."/>
            <person name="Batra D."/>
            <person name="Rowe L.A."/>
            <person name="Loparev V.N."/>
            <person name="Litvintseva A.P."/>
        </authorList>
    </citation>
    <scope>NUCLEOTIDE SEQUENCE [LARGE SCALE GENOMIC DNA]</scope>
    <source>
        <strain evidence="6 7">B09383</strain>
    </source>
</reference>
<dbReference type="VEuPathDB" id="FungiDB:CXQ87_003986"/>
<dbReference type="GeneID" id="37003986"/>
<keyword evidence="3" id="KW-0677">Repeat</keyword>
<dbReference type="AlphaFoldDB" id="A0A2V1AEG1"/>
<dbReference type="PANTHER" id="PTHR17204:SF23">
    <property type="entry name" value="U1 SMALL NUCLEAR RIBONUCLEOPROTEIN COMPONENT PRP42"/>
    <property type="match status" value="1"/>
</dbReference>
<dbReference type="Gene3D" id="1.25.40.10">
    <property type="entry name" value="Tetratricopeptide repeat domain"/>
    <property type="match status" value="1"/>
</dbReference>
<organism evidence="6 7">
    <name type="scientific">Candidozyma duobushaemuli</name>
    <dbReference type="NCBI Taxonomy" id="1231522"/>
    <lineage>
        <taxon>Eukaryota</taxon>
        <taxon>Fungi</taxon>
        <taxon>Dikarya</taxon>
        <taxon>Ascomycota</taxon>
        <taxon>Saccharomycotina</taxon>
        <taxon>Pichiomycetes</taxon>
        <taxon>Metschnikowiaceae</taxon>
        <taxon>Candidozyma</taxon>
    </lineage>
</organism>
<proteinExistence type="predicted"/>
<evidence type="ECO:0000256" key="2">
    <source>
        <dbReference type="ARBA" id="ARBA00022664"/>
    </source>
</evidence>
<gene>
    <name evidence="6" type="ORF">CXQ87_003986</name>
</gene>
<dbReference type="Pfam" id="PF23240">
    <property type="entry name" value="HAT_PRP39_N"/>
    <property type="match status" value="1"/>
</dbReference>
<dbReference type="GO" id="GO:0071004">
    <property type="term" value="C:U2-type prespliceosome"/>
    <property type="evidence" value="ECO:0007669"/>
    <property type="project" value="TreeGrafter"/>
</dbReference>
<keyword evidence="2" id="KW-0507">mRNA processing</keyword>
<dbReference type="RefSeq" id="XP_025337062.1">
    <property type="nucleotide sequence ID" value="XM_025482444.1"/>
</dbReference>
<dbReference type="GO" id="GO:0000243">
    <property type="term" value="C:commitment complex"/>
    <property type="evidence" value="ECO:0007669"/>
    <property type="project" value="TreeGrafter"/>
</dbReference>
<keyword evidence="4" id="KW-0508">mRNA splicing</keyword>
<keyword evidence="5" id="KW-0539">Nucleus</keyword>
<dbReference type="SUPFAM" id="SSF48452">
    <property type="entry name" value="TPR-like"/>
    <property type="match status" value="1"/>
</dbReference>
<dbReference type="PANTHER" id="PTHR17204">
    <property type="entry name" value="PRE-MRNA PROCESSING PROTEIN PRP39-RELATED"/>
    <property type="match status" value="1"/>
</dbReference>
<comment type="subcellular location">
    <subcellularLocation>
        <location evidence="1">Nucleus</location>
    </subcellularLocation>
</comment>
<keyword evidence="7" id="KW-1185">Reference proteome</keyword>
<dbReference type="InterPro" id="IPR011990">
    <property type="entry name" value="TPR-like_helical_dom_sf"/>
</dbReference>
<comment type="caution">
    <text evidence="6">The sequence shown here is derived from an EMBL/GenBank/DDBJ whole genome shotgun (WGS) entry which is preliminary data.</text>
</comment>
<accession>A0A2V1AEG1</accession>
<dbReference type="GO" id="GO:0005685">
    <property type="term" value="C:U1 snRNP"/>
    <property type="evidence" value="ECO:0007669"/>
    <property type="project" value="TreeGrafter"/>
</dbReference>